<evidence type="ECO:0008006" key="4">
    <source>
        <dbReference type="Google" id="ProtNLM"/>
    </source>
</evidence>
<dbReference type="AlphaFoldDB" id="M2PH71"/>
<keyword evidence="3" id="KW-1185">Reference proteome</keyword>
<name>M2PH71_CERS8</name>
<dbReference type="HOGENOM" id="CLU_553211_0_0_1"/>
<proteinExistence type="predicted"/>
<dbReference type="SUPFAM" id="SSF52047">
    <property type="entry name" value="RNI-like"/>
    <property type="match status" value="1"/>
</dbReference>
<protein>
    <recommendedName>
        <fullName evidence="4">F-box domain-containing protein</fullName>
    </recommendedName>
</protein>
<organism evidence="2 3">
    <name type="scientific">Ceriporiopsis subvermispora (strain B)</name>
    <name type="common">White-rot fungus</name>
    <name type="synonym">Gelatoporia subvermispora</name>
    <dbReference type="NCBI Taxonomy" id="914234"/>
    <lineage>
        <taxon>Eukaryota</taxon>
        <taxon>Fungi</taxon>
        <taxon>Dikarya</taxon>
        <taxon>Basidiomycota</taxon>
        <taxon>Agaricomycotina</taxon>
        <taxon>Agaricomycetes</taxon>
        <taxon>Polyporales</taxon>
        <taxon>Gelatoporiaceae</taxon>
        <taxon>Gelatoporia</taxon>
    </lineage>
</organism>
<accession>M2PH71</accession>
<gene>
    <name evidence="2" type="ORF">CERSUDRAFT_106768</name>
</gene>
<evidence type="ECO:0000313" key="3">
    <source>
        <dbReference type="Proteomes" id="UP000016930"/>
    </source>
</evidence>
<dbReference type="InterPro" id="IPR032675">
    <property type="entry name" value="LRR_dom_sf"/>
</dbReference>
<feature type="compositionally biased region" description="Low complexity" evidence="1">
    <location>
        <begin position="11"/>
        <end position="25"/>
    </location>
</feature>
<feature type="region of interest" description="Disordered" evidence="1">
    <location>
        <begin position="399"/>
        <end position="422"/>
    </location>
</feature>
<sequence length="422" mass="47802">MDRPAHPSWILGPSPSLSGGSSQQSNSEVASTTFRIPYELCDSIIDLLREDRRALCACSLVHRAWLPKARYWLYKHVRINSTNKAKFQVVLTSNAALGDNIERLTIFARFPHHPFEWDKFLQSVTPHMPRLTRLEIHAGYLKDPKSFQYLTTIRTLQLKGTCIESEATRLAWLRSIPQVEELKFWKIRLIGSSPIAASDYPLLFNLKSVKVHGARSGASNFLNYISPDVIRRIQRFDYGHLARQPFLDSWFHNIAATLEHLAFTSTWYSGNPSDQVLIHCTRLRSLEYSMGWNPDSEKSTAGILWTLRTVASPSLTVLRFNLLVDDRRVYDHKLSISDRPALLAMLLSPKFASLERLSFHLSIIDFRMDGCEPPLLADLRALLPDLNTRGILALSSEPAPKLAAPKGPTMVLETEESSPGKE</sequence>
<dbReference type="Gene3D" id="3.80.10.10">
    <property type="entry name" value="Ribonuclease Inhibitor"/>
    <property type="match status" value="1"/>
</dbReference>
<dbReference type="EMBL" id="KB445800">
    <property type="protein sequence ID" value="EMD35384.1"/>
    <property type="molecule type" value="Genomic_DNA"/>
</dbReference>
<dbReference type="OrthoDB" id="2757906at2759"/>
<dbReference type="Proteomes" id="UP000016930">
    <property type="component" value="Unassembled WGS sequence"/>
</dbReference>
<feature type="region of interest" description="Disordered" evidence="1">
    <location>
        <begin position="1"/>
        <end position="25"/>
    </location>
</feature>
<evidence type="ECO:0000256" key="1">
    <source>
        <dbReference type="SAM" id="MobiDB-lite"/>
    </source>
</evidence>
<evidence type="ECO:0000313" key="2">
    <source>
        <dbReference type="EMBL" id="EMD35384.1"/>
    </source>
</evidence>
<reference evidence="2 3" key="1">
    <citation type="journal article" date="2012" name="Proc. Natl. Acad. Sci. U.S.A.">
        <title>Comparative genomics of Ceriporiopsis subvermispora and Phanerochaete chrysosporium provide insight into selective ligninolysis.</title>
        <authorList>
            <person name="Fernandez-Fueyo E."/>
            <person name="Ruiz-Duenas F.J."/>
            <person name="Ferreira P."/>
            <person name="Floudas D."/>
            <person name="Hibbett D.S."/>
            <person name="Canessa P."/>
            <person name="Larrondo L.F."/>
            <person name="James T.Y."/>
            <person name="Seelenfreund D."/>
            <person name="Lobos S."/>
            <person name="Polanco R."/>
            <person name="Tello M."/>
            <person name="Honda Y."/>
            <person name="Watanabe T."/>
            <person name="Watanabe T."/>
            <person name="Ryu J.S."/>
            <person name="Kubicek C.P."/>
            <person name="Schmoll M."/>
            <person name="Gaskell J."/>
            <person name="Hammel K.E."/>
            <person name="St John F.J."/>
            <person name="Vanden Wymelenberg A."/>
            <person name="Sabat G."/>
            <person name="Splinter BonDurant S."/>
            <person name="Syed K."/>
            <person name="Yadav J.S."/>
            <person name="Doddapaneni H."/>
            <person name="Subramanian V."/>
            <person name="Lavin J.L."/>
            <person name="Oguiza J.A."/>
            <person name="Perez G."/>
            <person name="Pisabarro A.G."/>
            <person name="Ramirez L."/>
            <person name="Santoyo F."/>
            <person name="Master E."/>
            <person name="Coutinho P.M."/>
            <person name="Henrissat B."/>
            <person name="Lombard V."/>
            <person name="Magnuson J.K."/>
            <person name="Kuees U."/>
            <person name="Hori C."/>
            <person name="Igarashi K."/>
            <person name="Samejima M."/>
            <person name="Held B.W."/>
            <person name="Barry K.W."/>
            <person name="LaButti K.M."/>
            <person name="Lapidus A."/>
            <person name="Lindquist E.A."/>
            <person name="Lucas S.M."/>
            <person name="Riley R."/>
            <person name="Salamov A.A."/>
            <person name="Hoffmeister D."/>
            <person name="Schwenk D."/>
            <person name="Hadar Y."/>
            <person name="Yarden O."/>
            <person name="de Vries R.P."/>
            <person name="Wiebenga A."/>
            <person name="Stenlid J."/>
            <person name="Eastwood D."/>
            <person name="Grigoriev I.V."/>
            <person name="Berka R.M."/>
            <person name="Blanchette R.A."/>
            <person name="Kersten P."/>
            <person name="Martinez A.T."/>
            <person name="Vicuna R."/>
            <person name="Cullen D."/>
        </authorList>
    </citation>
    <scope>NUCLEOTIDE SEQUENCE [LARGE SCALE GENOMIC DNA]</scope>
    <source>
        <strain evidence="2 3">B</strain>
    </source>
</reference>